<dbReference type="RefSeq" id="WP_092744665.1">
    <property type="nucleotide sequence ID" value="NZ_FMZC01000010.1"/>
</dbReference>
<evidence type="ECO:0000256" key="1">
    <source>
        <dbReference type="ARBA" id="ARBA00009410"/>
    </source>
</evidence>
<dbReference type="Gene3D" id="3.30.9.10">
    <property type="entry name" value="D-Amino Acid Oxidase, subunit A, domain 2"/>
    <property type="match status" value="1"/>
</dbReference>
<dbReference type="EMBL" id="FMZC01000010">
    <property type="protein sequence ID" value="SDD89069.1"/>
    <property type="molecule type" value="Genomic_DNA"/>
</dbReference>
<comment type="similarity">
    <text evidence="1">Belongs to the DadA oxidoreductase family.</text>
</comment>
<evidence type="ECO:0000259" key="3">
    <source>
        <dbReference type="Pfam" id="PF01266"/>
    </source>
</evidence>
<dbReference type="AlphaFoldDB" id="A0A1G6YF92"/>
<keyword evidence="5" id="KW-1185">Reference proteome</keyword>
<proteinExistence type="inferred from homology"/>
<reference evidence="4 5" key="1">
    <citation type="submission" date="2016-10" db="EMBL/GenBank/DDBJ databases">
        <authorList>
            <person name="de Groot N.N."/>
        </authorList>
    </citation>
    <scope>NUCLEOTIDE SEQUENCE [LARGE SCALE GENOMIC DNA]</scope>
    <source>
        <strain evidence="4 5">DSM 16619</strain>
    </source>
</reference>
<accession>A0A1G6YF92</accession>
<dbReference type="GO" id="GO:0005737">
    <property type="term" value="C:cytoplasm"/>
    <property type="evidence" value="ECO:0007669"/>
    <property type="project" value="TreeGrafter"/>
</dbReference>
<dbReference type="InterPro" id="IPR036188">
    <property type="entry name" value="FAD/NAD-bd_sf"/>
</dbReference>
<dbReference type="GO" id="GO:0055130">
    <property type="term" value="P:D-alanine catabolic process"/>
    <property type="evidence" value="ECO:0007669"/>
    <property type="project" value="TreeGrafter"/>
</dbReference>
<dbReference type="GO" id="GO:0005886">
    <property type="term" value="C:plasma membrane"/>
    <property type="evidence" value="ECO:0007669"/>
    <property type="project" value="TreeGrafter"/>
</dbReference>
<dbReference type="OrthoDB" id="18526at2"/>
<evidence type="ECO:0000313" key="4">
    <source>
        <dbReference type="EMBL" id="SDD89069.1"/>
    </source>
</evidence>
<keyword evidence="2" id="KW-0560">Oxidoreductase</keyword>
<dbReference type="Gene3D" id="3.50.50.60">
    <property type="entry name" value="FAD/NAD(P)-binding domain"/>
    <property type="match status" value="2"/>
</dbReference>
<dbReference type="Pfam" id="PF01266">
    <property type="entry name" value="DAO"/>
    <property type="match status" value="1"/>
</dbReference>
<feature type="domain" description="FAD dependent oxidoreductase" evidence="3">
    <location>
        <begin position="3"/>
        <end position="397"/>
    </location>
</feature>
<name>A0A1G6YF92_9BURK</name>
<dbReference type="PANTHER" id="PTHR13847:SF280">
    <property type="entry name" value="D-AMINO ACID DEHYDROGENASE"/>
    <property type="match status" value="1"/>
</dbReference>
<dbReference type="Proteomes" id="UP000198781">
    <property type="component" value="Unassembled WGS sequence"/>
</dbReference>
<gene>
    <name evidence="4" type="ORF">SAMN05192589_11050</name>
</gene>
<evidence type="ECO:0000256" key="2">
    <source>
        <dbReference type="ARBA" id="ARBA00023002"/>
    </source>
</evidence>
<dbReference type="SUPFAM" id="SSF51905">
    <property type="entry name" value="FAD/NAD(P)-binding domain"/>
    <property type="match status" value="1"/>
</dbReference>
<dbReference type="InterPro" id="IPR006076">
    <property type="entry name" value="FAD-dep_OxRdtase"/>
</dbReference>
<protein>
    <submittedName>
        <fullName evidence="4">D-amino-acid dehydrogenase</fullName>
    </submittedName>
</protein>
<evidence type="ECO:0000313" key="5">
    <source>
        <dbReference type="Proteomes" id="UP000198781"/>
    </source>
</evidence>
<sequence length="415" mass="43319">MHIAIVGAGIVGVTTAYELACDGHEVSVFEQRSAAAEESSFANAGLVSPALLIPLAAPGIGGAQSTRLFGRHAAIRLASGVTAAELGWAWRWRKAGRSPALGLTLAALEQLGRYSQARMRLVSEQLQMDAETSRGALVLLRTVDDLARVQPALKVLRDAGMPIHDVDADTARQIEPGLSPDVPLIGALHAPDGESGNCRLFAQMLRYAAQERGAQFHFNAKVSGLDAAPSGLRIAGETVPRRFDAVVVCAGVAAGALLRPLGVDLPLAAVHGYSISAPLREDSHAPQGSIVDPLHRVTITRQGQRVRIAGGAELGRGDGKHHALTLQTLYQAISGWFPGGVQLSSAQVQVWRGARPALPDGAPAVGPTGFPGIWINAGHGGSGFALACGSARAIADLLGQKAPEVDLQPFGLRRF</sequence>
<dbReference type="PANTHER" id="PTHR13847">
    <property type="entry name" value="SARCOSINE DEHYDROGENASE-RELATED"/>
    <property type="match status" value="1"/>
</dbReference>
<organism evidence="4 5">
    <name type="scientific">Paracidovorax valerianellae</name>
    <dbReference type="NCBI Taxonomy" id="187868"/>
    <lineage>
        <taxon>Bacteria</taxon>
        <taxon>Pseudomonadati</taxon>
        <taxon>Pseudomonadota</taxon>
        <taxon>Betaproteobacteria</taxon>
        <taxon>Burkholderiales</taxon>
        <taxon>Comamonadaceae</taxon>
        <taxon>Paracidovorax</taxon>
    </lineage>
</organism>
<dbReference type="STRING" id="187868.SAMN05192589_11050"/>
<dbReference type="GO" id="GO:0008718">
    <property type="term" value="F:D-amino-acid dehydrogenase activity"/>
    <property type="evidence" value="ECO:0007669"/>
    <property type="project" value="TreeGrafter"/>
</dbReference>